<sequence>MFWLGGRLGATATATTAATNRGIGEDDSRPFCLKQSGLNQHSVQPRCDPFSFWQKRRFHNRVPTRPELAELRIGTTNRL</sequence>
<dbReference type="EMBL" id="CAAALY010285697">
    <property type="protein sequence ID" value="VEL43828.1"/>
    <property type="molecule type" value="Genomic_DNA"/>
</dbReference>
<comment type="caution">
    <text evidence="1">The sequence shown here is derived from an EMBL/GenBank/DDBJ whole genome shotgun (WGS) entry which is preliminary data.</text>
</comment>
<proteinExistence type="predicted"/>
<name>A0A3S5BDJ7_9PLAT</name>
<dbReference type="Proteomes" id="UP000784294">
    <property type="component" value="Unassembled WGS sequence"/>
</dbReference>
<reference evidence="1" key="1">
    <citation type="submission" date="2018-11" db="EMBL/GenBank/DDBJ databases">
        <authorList>
            <consortium name="Pathogen Informatics"/>
        </authorList>
    </citation>
    <scope>NUCLEOTIDE SEQUENCE</scope>
</reference>
<protein>
    <submittedName>
        <fullName evidence="1">Uncharacterized protein</fullName>
    </submittedName>
</protein>
<accession>A0A3S5BDJ7</accession>
<dbReference type="AlphaFoldDB" id="A0A3S5BDJ7"/>
<keyword evidence="2" id="KW-1185">Reference proteome</keyword>
<evidence type="ECO:0000313" key="2">
    <source>
        <dbReference type="Proteomes" id="UP000784294"/>
    </source>
</evidence>
<organism evidence="1 2">
    <name type="scientific">Protopolystoma xenopodis</name>
    <dbReference type="NCBI Taxonomy" id="117903"/>
    <lineage>
        <taxon>Eukaryota</taxon>
        <taxon>Metazoa</taxon>
        <taxon>Spiralia</taxon>
        <taxon>Lophotrochozoa</taxon>
        <taxon>Platyhelminthes</taxon>
        <taxon>Monogenea</taxon>
        <taxon>Polyopisthocotylea</taxon>
        <taxon>Polystomatidea</taxon>
        <taxon>Polystomatidae</taxon>
        <taxon>Protopolystoma</taxon>
    </lineage>
</organism>
<evidence type="ECO:0000313" key="1">
    <source>
        <dbReference type="EMBL" id="VEL43828.1"/>
    </source>
</evidence>
<gene>
    <name evidence="1" type="ORF">PXEA_LOCUS37268</name>
</gene>